<proteinExistence type="predicted"/>
<dbReference type="AlphaFoldDB" id="A0A1F8CTD0"/>
<dbReference type="EMBL" id="MGHY01000021">
    <property type="protein sequence ID" value="OGM79069.1"/>
    <property type="molecule type" value="Genomic_DNA"/>
</dbReference>
<reference evidence="1 2" key="1">
    <citation type="journal article" date="2016" name="Nat. Commun.">
        <title>Thousands of microbial genomes shed light on interconnected biogeochemical processes in an aquifer system.</title>
        <authorList>
            <person name="Anantharaman K."/>
            <person name="Brown C.T."/>
            <person name="Hug L.A."/>
            <person name="Sharon I."/>
            <person name="Castelle C.J."/>
            <person name="Probst A.J."/>
            <person name="Thomas B.C."/>
            <person name="Singh A."/>
            <person name="Wilkins M.J."/>
            <person name="Karaoz U."/>
            <person name="Brodie E.L."/>
            <person name="Williams K.H."/>
            <person name="Hubbard S.S."/>
            <person name="Banfield J.F."/>
        </authorList>
    </citation>
    <scope>NUCLEOTIDE SEQUENCE [LARGE SCALE GENOMIC DNA]</scope>
</reference>
<name>A0A1F8CTD0_9BACT</name>
<gene>
    <name evidence="1" type="ORF">A2382_01480</name>
</gene>
<accession>A0A1F8CTD0</accession>
<dbReference type="Proteomes" id="UP000178999">
    <property type="component" value="Unassembled WGS sequence"/>
</dbReference>
<dbReference type="STRING" id="1802538.A2382_01480"/>
<protein>
    <submittedName>
        <fullName evidence="1">Uncharacterized protein</fullName>
    </submittedName>
</protein>
<evidence type="ECO:0000313" key="1">
    <source>
        <dbReference type="EMBL" id="OGM79069.1"/>
    </source>
</evidence>
<comment type="caution">
    <text evidence="1">The sequence shown here is derived from an EMBL/GenBank/DDBJ whole genome shotgun (WGS) entry which is preliminary data.</text>
</comment>
<organism evidence="1 2">
    <name type="scientific">Candidatus Woesebacteria bacterium RIFOXYB1_FULL_38_16</name>
    <dbReference type="NCBI Taxonomy" id="1802538"/>
    <lineage>
        <taxon>Bacteria</taxon>
        <taxon>Candidatus Woeseibacteriota</taxon>
    </lineage>
</organism>
<sequence length="178" mass="20736">MNSKIISIFEIANSSFLTNDRELILSNVNERSMCTALSQHLTSKISCTKYKKYHVDTEYNRNNGKIKTIIDNILEIISINCDLIVHSRGENIKQDNLIALEMKKSTASKPEKQRDKNRLIALTKDTFDEVWSYDGRTFPKHVCRYCLGIYYEVNIRNKNILLEYFQKGKLLSKKTISF</sequence>
<evidence type="ECO:0000313" key="2">
    <source>
        <dbReference type="Proteomes" id="UP000178999"/>
    </source>
</evidence>